<dbReference type="AlphaFoldDB" id="E7RY79"/>
<comment type="function">
    <text evidence="2 8">The glycine cleavage system catalyzes the degradation of glycine. The P protein binds the alpha-amino group of glycine through its pyridoxal phosphate cofactor; CO(2) is released and the remaining methylamine moiety is then transferred to the lipoamide cofactor of the H protein.</text>
</comment>
<evidence type="ECO:0000256" key="7">
    <source>
        <dbReference type="ARBA" id="ARBA00049026"/>
    </source>
</evidence>
<dbReference type="CDD" id="cd00613">
    <property type="entry name" value="GDC-P"/>
    <property type="match status" value="1"/>
</dbReference>
<dbReference type="GO" id="GO:0030170">
    <property type="term" value="F:pyridoxal phosphate binding"/>
    <property type="evidence" value="ECO:0007669"/>
    <property type="project" value="TreeGrafter"/>
</dbReference>
<gene>
    <name evidence="8 12" type="primary">gcvP</name>
    <name evidence="12" type="ORF">HMPREF0551_1643</name>
</gene>
<name>E7RY79_9BURK</name>
<dbReference type="HOGENOM" id="CLU_004620_1_1_4"/>
<evidence type="ECO:0000259" key="11">
    <source>
        <dbReference type="Pfam" id="PF21478"/>
    </source>
</evidence>
<dbReference type="EMBL" id="AEQP01000013">
    <property type="protein sequence ID" value="EFV94653.1"/>
    <property type="molecule type" value="Genomic_DNA"/>
</dbReference>
<evidence type="ECO:0000256" key="8">
    <source>
        <dbReference type="HAMAP-Rule" id="MF_00711"/>
    </source>
</evidence>
<dbReference type="eggNOG" id="COG1003">
    <property type="taxonomic scope" value="Bacteria"/>
</dbReference>
<dbReference type="GO" id="GO:0019464">
    <property type="term" value="P:glycine decarboxylation via glycine cleavage system"/>
    <property type="evidence" value="ECO:0007669"/>
    <property type="project" value="UniProtKB-UniRule"/>
</dbReference>
<evidence type="ECO:0000256" key="5">
    <source>
        <dbReference type="ARBA" id="ARBA00022898"/>
    </source>
</evidence>
<dbReference type="Proteomes" id="UP000011021">
    <property type="component" value="Unassembled WGS sequence"/>
</dbReference>
<dbReference type="Gene3D" id="3.90.1150.10">
    <property type="entry name" value="Aspartate Aminotransferase, domain 1"/>
    <property type="match status" value="2"/>
</dbReference>
<reference evidence="12 13" key="1">
    <citation type="submission" date="2010-12" db="EMBL/GenBank/DDBJ databases">
        <authorList>
            <person name="Muzny D."/>
            <person name="Qin X."/>
            <person name="Deng J."/>
            <person name="Jiang H."/>
            <person name="Liu Y."/>
            <person name="Qu J."/>
            <person name="Song X.-Z."/>
            <person name="Zhang L."/>
            <person name="Thornton R."/>
            <person name="Coyle M."/>
            <person name="Francisco L."/>
            <person name="Jackson L."/>
            <person name="Javaid M."/>
            <person name="Korchina V."/>
            <person name="Kovar C."/>
            <person name="Mata R."/>
            <person name="Mathew T."/>
            <person name="Ngo R."/>
            <person name="Nguyen L."/>
            <person name="Nguyen N."/>
            <person name="Okwuonu G."/>
            <person name="Ongeri F."/>
            <person name="Pham C."/>
            <person name="Simmons D."/>
            <person name="Wilczek-Boney K."/>
            <person name="Hale W."/>
            <person name="Jakkamsetti A."/>
            <person name="Pham P."/>
            <person name="Ruth R."/>
            <person name="San Lucas F."/>
            <person name="Warren J."/>
            <person name="Zhang J."/>
            <person name="Zhao Z."/>
            <person name="Zhou C."/>
            <person name="Zhu D."/>
            <person name="Lee S."/>
            <person name="Bess C."/>
            <person name="Blankenburg K."/>
            <person name="Forbes L."/>
            <person name="Fu Q."/>
            <person name="Gubbala S."/>
            <person name="Hirani K."/>
            <person name="Jayaseelan J.C."/>
            <person name="Lara F."/>
            <person name="Munidasa M."/>
            <person name="Palculict T."/>
            <person name="Patil S."/>
            <person name="Pu L.-L."/>
            <person name="Saada N."/>
            <person name="Tang L."/>
            <person name="Weissenberger G."/>
            <person name="Zhu Y."/>
            <person name="Hemphill L."/>
            <person name="Shang Y."/>
            <person name="Youmans B."/>
            <person name="Ayvaz T."/>
            <person name="Ross M."/>
            <person name="Santibanez J."/>
            <person name="Aqrawi P."/>
            <person name="Gross S."/>
            <person name="Joshi V."/>
            <person name="Fowler G."/>
            <person name="Nazareth L."/>
            <person name="Reid J."/>
            <person name="Worley K."/>
            <person name="Petrosino J."/>
            <person name="Highlander S."/>
            <person name="Gibbs R."/>
        </authorList>
    </citation>
    <scope>NUCLEOTIDE SEQUENCE [LARGE SCALE GENOMIC DNA]</scope>
    <source>
        <strain evidence="12 13">ATCC 51599</strain>
    </source>
</reference>
<dbReference type="FunFam" id="3.90.1150.10:FF:000007">
    <property type="entry name" value="Glycine dehydrogenase (decarboxylating), mitochondrial"/>
    <property type="match status" value="1"/>
</dbReference>
<dbReference type="GO" id="GO:0005960">
    <property type="term" value="C:glycine cleavage complex"/>
    <property type="evidence" value="ECO:0007669"/>
    <property type="project" value="TreeGrafter"/>
</dbReference>
<organism evidence="12 13">
    <name type="scientific">Lautropia mirabilis ATCC 51599</name>
    <dbReference type="NCBI Taxonomy" id="887898"/>
    <lineage>
        <taxon>Bacteria</taxon>
        <taxon>Pseudomonadati</taxon>
        <taxon>Pseudomonadota</taxon>
        <taxon>Betaproteobacteria</taxon>
        <taxon>Burkholderiales</taxon>
        <taxon>Burkholderiaceae</taxon>
        <taxon>Lautropia</taxon>
    </lineage>
</organism>
<feature type="domain" description="Glycine cleavage system P-protein N-terminal" evidence="10">
    <location>
        <begin position="24"/>
        <end position="453"/>
    </location>
</feature>
<dbReference type="Gene3D" id="3.40.640.10">
    <property type="entry name" value="Type I PLP-dependent aspartate aminotransferase-like (Major domain)"/>
    <property type="match status" value="2"/>
</dbReference>
<accession>E7RY79</accession>
<comment type="catalytic activity">
    <reaction evidence="7 8">
        <text>N(6)-[(R)-lipoyl]-L-lysyl-[glycine-cleavage complex H protein] + glycine + H(+) = N(6)-[(R)-S(8)-aminomethyldihydrolipoyl]-L-lysyl-[glycine-cleavage complex H protein] + CO2</text>
        <dbReference type="Rhea" id="RHEA:24304"/>
        <dbReference type="Rhea" id="RHEA-COMP:10494"/>
        <dbReference type="Rhea" id="RHEA-COMP:10495"/>
        <dbReference type="ChEBI" id="CHEBI:15378"/>
        <dbReference type="ChEBI" id="CHEBI:16526"/>
        <dbReference type="ChEBI" id="CHEBI:57305"/>
        <dbReference type="ChEBI" id="CHEBI:83099"/>
        <dbReference type="ChEBI" id="CHEBI:83143"/>
        <dbReference type="EC" id="1.4.4.2"/>
    </reaction>
</comment>
<dbReference type="eggNOG" id="COG0403">
    <property type="taxonomic scope" value="Bacteria"/>
</dbReference>
<evidence type="ECO:0000256" key="3">
    <source>
        <dbReference type="ARBA" id="ARBA00010756"/>
    </source>
</evidence>
<dbReference type="InterPro" id="IPR015422">
    <property type="entry name" value="PyrdxlP-dep_Trfase_small"/>
</dbReference>
<dbReference type="PANTHER" id="PTHR11773:SF13">
    <property type="entry name" value="GLYCINE DEHYDROGENASE (DECARBOXYLATING)"/>
    <property type="match status" value="1"/>
</dbReference>
<dbReference type="InterPro" id="IPR020581">
    <property type="entry name" value="GDC_P"/>
</dbReference>
<evidence type="ECO:0000256" key="2">
    <source>
        <dbReference type="ARBA" id="ARBA00003788"/>
    </source>
</evidence>
<evidence type="ECO:0000256" key="1">
    <source>
        <dbReference type="ARBA" id="ARBA00001933"/>
    </source>
</evidence>
<dbReference type="InterPro" id="IPR015424">
    <property type="entry name" value="PyrdxlP-dep_Trfase"/>
</dbReference>
<comment type="subunit">
    <text evidence="4 8">The glycine cleavage system is composed of four proteins: P, T, L and H.</text>
</comment>
<keyword evidence="6 8" id="KW-0560">Oxidoreductase</keyword>
<feature type="modified residue" description="N6-(pyridoxal phosphate)lysine" evidence="8 9">
    <location>
        <position position="723"/>
    </location>
</feature>
<dbReference type="HAMAP" id="MF_00711">
    <property type="entry name" value="GcvP"/>
    <property type="match status" value="1"/>
</dbReference>
<dbReference type="RefSeq" id="WP_005673960.1">
    <property type="nucleotide sequence ID" value="NZ_CP146288.1"/>
</dbReference>
<keyword evidence="5 8" id="KW-0663">Pyridoxal phosphate</keyword>
<dbReference type="EC" id="1.4.4.2" evidence="8"/>
<dbReference type="GO" id="GO:0016594">
    <property type="term" value="F:glycine binding"/>
    <property type="evidence" value="ECO:0007669"/>
    <property type="project" value="TreeGrafter"/>
</dbReference>
<dbReference type="InterPro" id="IPR015421">
    <property type="entry name" value="PyrdxlP-dep_Trfase_major"/>
</dbReference>
<dbReference type="FunFam" id="3.40.640.10:FF:000007">
    <property type="entry name" value="glycine dehydrogenase (Decarboxylating), mitochondrial"/>
    <property type="match status" value="1"/>
</dbReference>
<sequence>MTDRNDSGSLAGLLAQGQDEFVARHVGPAGDDVTQMLATIGAGSLDALVAETVPGSILLDPGNKPALSIGEARTEAAALAELAGLAARNQVWRSYLGSGYHGTLTPEPIRRNVLENPGWYTAYTPYQAEISQGRLEALMVFQQMIIDLTGMEVANASLLDEATAAAEAMTMLRRASTSKAPGYFVEAGTHPQVIEVIRTRARWLEIPVTVGTLDALDPGTFYGAHLQNPDTEGRVRDLTDDIARLQAAGLKVCVGTDPLAAVLLKSAGAQGADVVIGSAQRFGIPLGFGGPHAAFMATRQKLIRTMPGRIIGTSHDAAGNIAYRMALQTREQHIRRDKATSNICTAQALLANMSAFYAVYHGPEGLRRIALRTHGMARLLAASVQKQSAALAPEHATWFDTLVYRFPDAAAADAALARAAGKRINLRRLDDTRVLVALDETVGLADVADLHEALSGHATDLAALQALAAKLAANGDVLPAALLRTDPILTHEVFHRFHSETEFVRYLKRLENRDISLVHSMIPLGSCTMKLNAAAEMAPITWPSFTDIHPFAPAKQTQGYTDMLAQLGDWLADITGFAGVSFQPNSGAQGEYAGLLAIREYLLAQGQTQRNICLIPASAHGTNPASAQLAGLKIVVVACDAHGNIDVADLDAKLAAHRDALACLMVTYPSTHGVFEASIRDICRKVHEAGGQVYMDGANMNAQAGLTKPGEIGADVCHLNLHKTFCIPHGGGGPGMGPIAVAAHLVPHLPAAPHLTGQPADSQPGTVSGAAHGSALITPISWMYIRMMGSAGIRQATVMAILNANYIARRLKGHYDVLYTGEHGRVAHECILDLRHFKGQYGVSAEDVAKRLMDYGFHAPTLSFPVPDTLMVEPTESESKAELDRFCDAMIRIREEIAEIAAGTWPADDNPLKNAPHTATEVAGDWSHPYSREQAVFPLPWLKAAKVWPTVKRIDNAAGDRNPVCTCPPLSDYSQGEHHG</sequence>
<evidence type="ECO:0000256" key="6">
    <source>
        <dbReference type="ARBA" id="ARBA00023002"/>
    </source>
</evidence>
<comment type="cofactor">
    <cofactor evidence="1 8 9">
        <name>pyridoxal 5'-phosphate</name>
        <dbReference type="ChEBI" id="CHEBI:597326"/>
    </cofactor>
</comment>
<protein>
    <recommendedName>
        <fullName evidence="8">Glycine dehydrogenase (decarboxylating)</fullName>
        <ecNumber evidence="8">1.4.4.2</ecNumber>
    </recommendedName>
    <alternativeName>
        <fullName evidence="8">Glycine cleavage system P-protein</fullName>
    </alternativeName>
    <alternativeName>
        <fullName evidence="8">Glycine decarboxylase</fullName>
    </alternativeName>
    <alternativeName>
        <fullName evidence="8">Glycine dehydrogenase (aminomethyl-transferring)</fullName>
    </alternativeName>
</protein>
<proteinExistence type="inferred from homology"/>
<keyword evidence="13" id="KW-1185">Reference proteome</keyword>
<dbReference type="InterPro" id="IPR049315">
    <property type="entry name" value="GDC-P_N"/>
</dbReference>
<feature type="domain" description="Glycine cleavage system P-protein N-terminal" evidence="10">
    <location>
        <begin position="496"/>
        <end position="751"/>
    </location>
</feature>
<dbReference type="SUPFAM" id="SSF53383">
    <property type="entry name" value="PLP-dependent transferases"/>
    <property type="match status" value="2"/>
</dbReference>
<evidence type="ECO:0000256" key="4">
    <source>
        <dbReference type="ARBA" id="ARBA00011690"/>
    </source>
</evidence>
<evidence type="ECO:0000313" key="12">
    <source>
        <dbReference type="EMBL" id="EFV94653.1"/>
    </source>
</evidence>
<dbReference type="Pfam" id="PF02347">
    <property type="entry name" value="GDC-P"/>
    <property type="match status" value="2"/>
</dbReference>
<dbReference type="GO" id="GO:0005829">
    <property type="term" value="C:cytosol"/>
    <property type="evidence" value="ECO:0007669"/>
    <property type="project" value="TreeGrafter"/>
</dbReference>
<dbReference type="InterPro" id="IPR049316">
    <property type="entry name" value="GDC-P_C"/>
</dbReference>
<feature type="domain" description="Glycine dehydrogenase C-terminal" evidence="11">
    <location>
        <begin position="796"/>
        <end position="917"/>
    </location>
</feature>
<comment type="similarity">
    <text evidence="3 8">Belongs to the GcvP family.</text>
</comment>
<dbReference type="STRING" id="887898.HMPREF0551_1643"/>
<dbReference type="Pfam" id="PF21478">
    <property type="entry name" value="GcvP2_C"/>
    <property type="match status" value="1"/>
</dbReference>
<dbReference type="GO" id="GO:0004375">
    <property type="term" value="F:glycine dehydrogenase (decarboxylating) activity"/>
    <property type="evidence" value="ECO:0007669"/>
    <property type="project" value="UniProtKB-EC"/>
</dbReference>
<dbReference type="PANTHER" id="PTHR11773">
    <property type="entry name" value="GLYCINE DEHYDROGENASE, DECARBOXYLATING"/>
    <property type="match status" value="1"/>
</dbReference>
<dbReference type="NCBIfam" id="NF003346">
    <property type="entry name" value="PRK04366.1"/>
    <property type="match status" value="1"/>
</dbReference>
<evidence type="ECO:0000256" key="9">
    <source>
        <dbReference type="PIRSR" id="PIRSR603437-50"/>
    </source>
</evidence>
<dbReference type="InterPro" id="IPR003437">
    <property type="entry name" value="GcvP"/>
</dbReference>
<comment type="caution">
    <text evidence="12">The sequence shown here is derived from an EMBL/GenBank/DDBJ whole genome shotgun (WGS) entry which is preliminary data.</text>
</comment>
<evidence type="ECO:0000259" key="10">
    <source>
        <dbReference type="Pfam" id="PF02347"/>
    </source>
</evidence>
<dbReference type="NCBIfam" id="TIGR00461">
    <property type="entry name" value="gcvP"/>
    <property type="match status" value="1"/>
</dbReference>
<evidence type="ECO:0000313" key="13">
    <source>
        <dbReference type="Proteomes" id="UP000011021"/>
    </source>
</evidence>